<dbReference type="EMBL" id="LAZR01011462">
    <property type="protein sequence ID" value="KKM61548.1"/>
    <property type="molecule type" value="Genomic_DNA"/>
</dbReference>
<gene>
    <name evidence="1" type="ORF">LCGC14_1530560</name>
</gene>
<comment type="caution">
    <text evidence="1">The sequence shown here is derived from an EMBL/GenBank/DDBJ whole genome shotgun (WGS) entry which is preliminary data.</text>
</comment>
<accession>A0A0F9IWA6</accession>
<evidence type="ECO:0000313" key="1">
    <source>
        <dbReference type="EMBL" id="KKM61548.1"/>
    </source>
</evidence>
<organism evidence="1">
    <name type="scientific">marine sediment metagenome</name>
    <dbReference type="NCBI Taxonomy" id="412755"/>
    <lineage>
        <taxon>unclassified sequences</taxon>
        <taxon>metagenomes</taxon>
        <taxon>ecological metagenomes</taxon>
    </lineage>
</organism>
<proteinExistence type="predicted"/>
<reference evidence="1" key="1">
    <citation type="journal article" date="2015" name="Nature">
        <title>Complex archaea that bridge the gap between prokaryotes and eukaryotes.</title>
        <authorList>
            <person name="Spang A."/>
            <person name="Saw J.H."/>
            <person name="Jorgensen S.L."/>
            <person name="Zaremba-Niedzwiedzka K."/>
            <person name="Martijn J."/>
            <person name="Lind A.E."/>
            <person name="van Eijk R."/>
            <person name="Schleper C."/>
            <person name="Guy L."/>
            <person name="Ettema T.J."/>
        </authorList>
    </citation>
    <scope>NUCLEOTIDE SEQUENCE</scope>
</reference>
<sequence length="109" mass="12319">MPTREEIRRSTIREGIAEIILKSWGKSEKTIDTAYDITQYLHDNDVVLKVDRECRSCGRSGAIKWNPFNCVIQCHHCGEQYSIDEIMAGYVATESLIGGARLGEAQIEE</sequence>
<name>A0A0F9IWA6_9ZZZZ</name>
<protein>
    <submittedName>
        <fullName evidence="1">Uncharacterized protein</fullName>
    </submittedName>
</protein>
<dbReference type="AlphaFoldDB" id="A0A0F9IWA6"/>